<keyword evidence="1" id="KW-1133">Transmembrane helix</keyword>
<accession>N6TY18</accession>
<organism evidence="2">
    <name type="scientific">Dendroctonus ponderosae</name>
    <name type="common">Mountain pine beetle</name>
    <dbReference type="NCBI Taxonomy" id="77166"/>
    <lineage>
        <taxon>Eukaryota</taxon>
        <taxon>Metazoa</taxon>
        <taxon>Ecdysozoa</taxon>
        <taxon>Arthropoda</taxon>
        <taxon>Hexapoda</taxon>
        <taxon>Insecta</taxon>
        <taxon>Pterygota</taxon>
        <taxon>Neoptera</taxon>
        <taxon>Endopterygota</taxon>
        <taxon>Coleoptera</taxon>
        <taxon>Polyphaga</taxon>
        <taxon>Cucujiformia</taxon>
        <taxon>Curculionidae</taxon>
        <taxon>Scolytinae</taxon>
        <taxon>Dendroctonus</taxon>
    </lineage>
</organism>
<feature type="non-terminal residue" evidence="2">
    <location>
        <position position="1"/>
    </location>
</feature>
<feature type="transmembrane region" description="Helical" evidence="1">
    <location>
        <begin position="74"/>
        <end position="98"/>
    </location>
</feature>
<gene>
    <name evidence="3" type="ORF">D910_06586</name>
    <name evidence="2" type="ORF">YQE_12107</name>
</gene>
<proteinExistence type="predicted"/>
<evidence type="ECO:0000313" key="4">
    <source>
        <dbReference type="Proteomes" id="UP000030742"/>
    </source>
</evidence>
<dbReference type="EMBL" id="KB632155">
    <property type="protein sequence ID" value="ERL89212.1"/>
    <property type="molecule type" value="Genomic_DNA"/>
</dbReference>
<dbReference type="HOGENOM" id="CLU_1940252_0_0_1"/>
<evidence type="ECO:0000313" key="2">
    <source>
        <dbReference type="EMBL" id="ENN71177.1"/>
    </source>
</evidence>
<protein>
    <submittedName>
        <fullName evidence="2">Uncharacterized protein</fullName>
    </submittedName>
</protein>
<keyword evidence="1" id="KW-0472">Membrane</keyword>
<keyword evidence="1" id="KW-0812">Transmembrane</keyword>
<dbReference type="AlphaFoldDB" id="N6TY18"/>
<reference evidence="2 4" key="1">
    <citation type="journal article" date="2013" name="Genome Biol.">
        <title>Draft genome of the mountain pine beetle, Dendroctonus ponderosae Hopkins, a major forest pest.</title>
        <authorList>
            <person name="Keeling C.I."/>
            <person name="Yuen M.M."/>
            <person name="Liao N.Y."/>
            <person name="Docking T.R."/>
            <person name="Chan S.K."/>
            <person name="Taylor G.A."/>
            <person name="Palmquist D.L."/>
            <person name="Jackman S.D."/>
            <person name="Nguyen A."/>
            <person name="Li M."/>
            <person name="Henderson H."/>
            <person name="Janes J.K."/>
            <person name="Zhao Y."/>
            <person name="Pandoh P."/>
            <person name="Moore R."/>
            <person name="Sperling F.A."/>
            <person name="Huber D.P."/>
            <person name="Birol I."/>
            <person name="Jones S.J."/>
            <person name="Bohlmann J."/>
        </authorList>
    </citation>
    <scope>NUCLEOTIDE SEQUENCE</scope>
</reference>
<dbReference type="Proteomes" id="UP000030742">
    <property type="component" value="Unassembled WGS sequence"/>
</dbReference>
<evidence type="ECO:0000313" key="3">
    <source>
        <dbReference type="EMBL" id="ERL89212.1"/>
    </source>
</evidence>
<dbReference type="EMBL" id="KB741277">
    <property type="protein sequence ID" value="ENN71177.1"/>
    <property type="molecule type" value="Genomic_DNA"/>
</dbReference>
<sequence>MFSSDLTAFAKCPSLESLKRQKRVSDEIRHIKCPIIKLVKRQIESAEQNITNSLGICERKGSWKNKLWRYRWTMLKWLVTLLVMISLFVYGALLGAGLCSCSVSQHSLPCAGTFSLIPGLNFAKRHSFIY</sequence>
<evidence type="ECO:0000256" key="1">
    <source>
        <dbReference type="SAM" id="Phobius"/>
    </source>
</evidence>
<name>N6TY18_DENPD</name>